<gene>
    <name evidence="2" type="ORF">PR048_024294</name>
</gene>
<name>A0ABQ9GN67_9NEOP</name>
<feature type="compositionally biased region" description="Basic and acidic residues" evidence="1">
    <location>
        <begin position="1150"/>
        <end position="1166"/>
    </location>
</feature>
<protein>
    <submittedName>
        <fullName evidence="2">Uncharacterized protein</fullName>
    </submittedName>
</protein>
<keyword evidence="3" id="KW-1185">Reference proteome</keyword>
<evidence type="ECO:0000313" key="3">
    <source>
        <dbReference type="Proteomes" id="UP001159363"/>
    </source>
</evidence>
<evidence type="ECO:0000256" key="1">
    <source>
        <dbReference type="SAM" id="MobiDB-lite"/>
    </source>
</evidence>
<feature type="region of interest" description="Disordered" evidence="1">
    <location>
        <begin position="943"/>
        <end position="976"/>
    </location>
</feature>
<evidence type="ECO:0000313" key="2">
    <source>
        <dbReference type="EMBL" id="KAJ8873476.1"/>
    </source>
</evidence>
<feature type="region of interest" description="Disordered" evidence="1">
    <location>
        <begin position="680"/>
        <end position="701"/>
    </location>
</feature>
<feature type="region of interest" description="Disordered" evidence="1">
    <location>
        <begin position="1146"/>
        <end position="1195"/>
    </location>
</feature>
<reference evidence="2 3" key="1">
    <citation type="submission" date="2023-02" db="EMBL/GenBank/DDBJ databases">
        <title>LHISI_Scaffold_Assembly.</title>
        <authorList>
            <person name="Stuart O.P."/>
            <person name="Cleave R."/>
            <person name="Magrath M.J.L."/>
            <person name="Mikheyev A.S."/>
        </authorList>
    </citation>
    <scope>NUCLEOTIDE SEQUENCE [LARGE SCALE GENOMIC DNA]</scope>
    <source>
        <strain evidence="2">Daus_M_001</strain>
        <tissue evidence="2">Leg muscle</tissue>
    </source>
</reference>
<dbReference type="EMBL" id="JARBHB010000010">
    <property type="protein sequence ID" value="KAJ8873476.1"/>
    <property type="molecule type" value="Genomic_DNA"/>
</dbReference>
<accession>A0ABQ9GN67</accession>
<comment type="caution">
    <text evidence="2">The sequence shown here is derived from an EMBL/GenBank/DDBJ whole genome shotgun (WGS) entry which is preliminary data.</text>
</comment>
<proteinExistence type="predicted"/>
<sequence>MQTTASHPAKLVRLQAGSHMGIVALVGGFSQRSPVPHPLHSGAAPYSPRFTFIGYQDFDVKSRSNLFTLRGEVQLEKVRAGDFESSFYFFNPGRCCDGTKLVLPHSVLRAQFCFVLGTGKEERKTKFRRKRGCSVKSKLIQRSLADKGCFTSGHDALNTFNSAVARRLFTTDWKFIYYVAAAEESWKFTRSKWAEKWEIPEKTHPPAASSGTILTCQNPVARSEIEPGSPCLSPLLIRAYYSLEGTAIEEQKKPFLILRLKYRESREQDEKDKPSMRSRREARRLERETGASELRLRGGKKFPVSSQELTKARGQNPQIHWSPQKPDVKGLFYLELEAQKRVSNKGDIATCIKCANAATCESLYQGAIQFAFVVSLCLGTLRYSVCLLPSFQSSDGAAVAERLACSPPTKANRVQSPAVSPDFRMWKSCRTMPSVSGFSRGSPVSSALSFRRCSILTSITLTGSQNIVVKSRPNLFTHSSIQTSDTHASSSVASPATLTLHCKDDRSDRLPARLALTLAQSSNYKTVGSEDRRGLSNLVGTIQNVYRTPNPKLNPLSHGGLISHTRWLAFVNRHPLLASPLSSWPTPSLARADGSRETIQSSNMQHYDISEVGVASPNSVDENAVRDYKLKCCNCELRREWHREMPHASQKNSSGLQTGYPRENLLTSGVVRHDSNMRPAENRTQTGKLGRSRSLRRVPPEGSFSTHRGLWLVGSEGTRANGCVITQRDLLAAPSRRGNVYGETLRWSHGHKSLPTRQQGSRVCYTDSNWHVAGFSVLATYLSAGFLGDLPFLRPMNSGAAACSSQLTLIGSQDIVVKSHIDVSIPRTTKRFCVSSTTLGYRSLNATLLLRRDSPESGHWLLNVPVGALQRPHHCPRAISFSCAGNMNMKRHRYEEAGVTGDPRENPPTNGIVRHDSHLRKSGSPWREASGLTAQPPWARTEQCLVSQPSRPPVAQSVDAPPVYGAGGSGLESQSERTMPLVGGFSRGSPVTKPFHSGAAQYSPQLPSSTFKTSLLRVAQISSLTHSLTHPMRLQECSEGANEERSQARSLLGNQRRLGIDVLPSEPLRHEMNIPANHDERAASETVLQGVGSTSSLLRLPVLPSTTHVQPLRHVRDAYTLRQKKKKTHACPSKVQRNMFRDWFSSEVSTEQRRSERVRETGDPRENSPTSGIVHHDSRMRKSRRDPSGNRISFA</sequence>
<feature type="region of interest" description="Disordered" evidence="1">
    <location>
        <begin position="267"/>
        <end position="290"/>
    </location>
</feature>
<organism evidence="2 3">
    <name type="scientific">Dryococelus australis</name>
    <dbReference type="NCBI Taxonomy" id="614101"/>
    <lineage>
        <taxon>Eukaryota</taxon>
        <taxon>Metazoa</taxon>
        <taxon>Ecdysozoa</taxon>
        <taxon>Arthropoda</taxon>
        <taxon>Hexapoda</taxon>
        <taxon>Insecta</taxon>
        <taxon>Pterygota</taxon>
        <taxon>Neoptera</taxon>
        <taxon>Polyneoptera</taxon>
        <taxon>Phasmatodea</taxon>
        <taxon>Verophasmatodea</taxon>
        <taxon>Anareolatae</taxon>
        <taxon>Phasmatidae</taxon>
        <taxon>Eurycanthinae</taxon>
        <taxon>Dryococelus</taxon>
    </lineage>
</organism>
<dbReference type="Proteomes" id="UP001159363">
    <property type="component" value="Chromosome 9"/>
</dbReference>